<organism evidence="2 3">
    <name type="scientific">Uliginosibacterium flavum</name>
    <dbReference type="NCBI Taxonomy" id="1396831"/>
    <lineage>
        <taxon>Bacteria</taxon>
        <taxon>Pseudomonadati</taxon>
        <taxon>Pseudomonadota</taxon>
        <taxon>Betaproteobacteria</taxon>
        <taxon>Rhodocyclales</taxon>
        <taxon>Zoogloeaceae</taxon>
        <taxon>Uliginosibacterium</taxon>
    </lineage>
</organism>
<dbReference type="RefSeq" id="WP_354599982.1">
    <property type="nucleotide sequence ID" value="NZ_JBEWZI010000003.1"/>
</dbReference>
<keyword evidence="1" id="KW-0812">Transmembrane</keyword>
<keyword evidence="1" id="KW-0472">Membrane</keyword>
<evidence type="ECO:0000313" key="3">
    <source>
        <dbReference type="Proteomes" id="UP001549691"/>
    </source>
</evidence>
<evidence type="ECO:0000256" key="1">
    <source>
        <dbReference type="SAM" id="Phobius"/>
    </source>
</evidence>
<dbReference type="Pfam" id="PF04304">
    <property type="entry name" value="DUF454"/>
    <property type="match status" value="1"/>
</dbReference>
<name>A0ABV2THX6_9RHOO</name>
<dbReference type="EMBL" id="JBEWZI010000003">
    <property type="protein sequence ID" value="MET7013523.1"/>
    <property type="molecule type" value="Genomic_DNA"/>
</dbReference>
<keyword evidence="1" id="KW-1133">Transmembrane helix</keyword>
<dbReference type="PANTHER" id="PTHR35813:SF1">
    <property type="entry name" value="INNER MEMBRANE PROTEIN YBAN"/>
    <property type="match status" value="1"/>
</dbReference>
<evidence type="ECO:0000313" key="2">
    <source>
        <dbReference type="EMBL" id="MET7013523.1"/>
    </source>
</evidence>
<accession>A0ABV2THX6</accession>
<dbReference type="Proteomes" id="UP001549691">
    <property type="component" value="Unassembled WGS sequence"/>
</dbReference>
<reference evidence="2 3" key="1">
    <citation type="submission" date="2024-07" db="EMBL/GenBank/DDBJ databases">
        <title>Uliginosibacterium flavum JJ3220;KACC:17644.</title>
        <authorList>
            <person name="Kim M.K."/>
        </authorList>
    </citation>
    <scope>NUCLEOTIDE SEQUENCE [LARGE SCALE GENOMIC DNA]</scope>
    <source>
        <strain evidence="2 3">KACC:17644</strain>
    </source>
</reference>
<sequence>MRLLAIRLVWRLLALLCLALGFIGIFVPGLPTVPFLLAAAWAAGRGWPALEAWLLNHPRWGTSIRNWREHGAMPRRAKWASSGMMAASALLMGFSGAPLWATLGVAGVMLVVAMWLWRRPES</sequence>
<keyword evidence="3" id="KW-1185">Reference proteome</keyword>
<feature type="transmembrane region" description="Helical" evidence="1">
    <location>
        <begin position="100"/>
        <end position="117"/>
    </location>
</feature>
<feature type="transmembrane region" description="Helical" evidence="1">
    <location>
        <begin position="12"/>
        <end position="30"/>
    </location>
</feature>
<dbReference type="InterPro" id="IPR007401">
    <property type="entry name" value="DUF454"/>
</dbReference>
<protein>
    <submittedName>
        <fullName evidence="2">YbaN family protein</fullName>
    </submittedName>
</protein>
<dbReference type="PIRSF" id="PIRSF016789">
    <property type="entry name" value="DUF454"/>
    <property type="match status" value="1"/>
</dbReference>
<dbReference type="PANTHER" id="PTHR35813">
    <property type="entry name" value="INNER MEMBRANE PROTEIN YBAN"/>
    <property type="match status" value="1"/>
</dbReference>
<proteinExistence type="predicted"/>
<gene>
    <name evidence="2" type="ORF">ABXR19_04930</name>
</gene>
<comment type="caution">
    <text evidence="2">The sequence shown here is derived from an EMBL/GenBank/DDBJ whole genome shotgun (WGS) entry which is preliminary data.</text>
</comment>